<evidence type="ECO:0000313" key="2">
    <source>
        <dbReference type="EMBL" id="HAF5759457.1"/>
    </source>
</evidence>
<reference evidence="2" key="2">
    <citation type="submission" date="2020-02" db="EMBL/GenBank/DDBJ databases">
        <authorList>
            <consortium name="NCBI Pathogen Detection Project"/>
        </authorList>
    </citation>
    <scope>NUCLEOTIDE SEQUENCE</scope>
    <source>
        <strain evidence="2">MA.CK_00/00004035</strain>
    </source>
</reference>
<reference evidence="2" key="1">
    <citation type="journal article" date="2018" name="Genome Biol.">
        <title>SKESA: strategic k-mer extension for scrupulous assemblies.</title>
        <authorList>
            <person name="Souvorov A."/>
            <person name="Agarwala R."/>
            <person name="Lipman D.J."/>
        </authorList>
    </citation>
    <scope>NUCLEOTIDE SEQUENCE</scope>
    <source>
        <strain evidence="2">MA.CK_00/00004035</strain>
    </source>
</reference>
<proteinExistence type="predicted"/>
<feature type="chain" id="PRO_5028093423" evidence="1">
    <location>
        <begin position="23"/>
        <end position="169"/>
    </location>
</feature>
<dbReference type="EMBL" id="DAAVUQ010000027">
    <property type="protein sequence ID" value="HAF5759457.1"/>
    <property type="molecule type" value="Genomic_DNA"/>
</dbReference>
<gene>
    <name evidence="2" type="ORF">G8N42_004992</name>
</gene>
<accession>A0A749L951</accession>
<name>A0A749L951_SALER</name>
<protein>
    <submittedName>
        <fullName evidence="2">Uncharacterized protein</fullName>
    </submittedName>
</protein>
<dbReference type="AlphaFoldDB" id="A0A749L951"/>
<feature type="signal peptide" evidence="1">
    <location>
        <begin position="1"/>
        <end position="22"/>
    </location>
</feature>
<organism evidence="2">
    <name type="scientific">Salmonella enterica</name>
    <name type="common">Salmonella choleraesuis</name>
    <dbReference type="NCBI Taxonomy" id="28901"/>
    <lineage>
        <taxon>Bacteria</taxon>
        <taxon>Pseudomonadati</taxon>
        <taxon>Pseudomonadota</taxon>
        <taxon>Gammaproteobacteria</taxon>
        <taxon>Enterobacterales</taxon>
        <taxon>Enterobacteriaceae</taxon>
        <taxon>Salmonella</taxon>
    </lineage>
</organism>
<keyword evidence="1" id="KW-0732">Signal</keyword>
<evidence type="ECO:0000256" key="1">
    <source>
        <dbReference type="SAM" id="SignalP"/>
    </source>
</evidence>
<sequence length="169" mass="17687">MKKLHLAATVAALCFASVTTYAAEFAPTANVDPISATGEPVSADPVVFNVTFKRPAPALTVTTTQVMQSDSGNKGVVAEAVAKLGGSDTKIFELGDVSITSNPNGLNVADFCTGIWGVANTDNSKVCWNKAVKLAPEDDSFKIKLVHTQDSKLGYGTTIFTVPVTTYAN</sequence>
<comment type="caution">
    <text evidence="2">The sequence shown here is derived from an EMBL/GenBank/DDBJ whole genome shotgun (WGS) entry which is preliminary data.</text>
</comment>